<dbReference type="EMBL" id="JACIFY010000017">
    <property type="protein sequence ID" value="MBB4237779.1"/>
    <property type="molecule type" value="Genomic_DNA"/>
</dbReference>
<proteinExistence type="predicted"/>
<name>A0A7W6W6K2_9HYPH</name>
<protein>
    <submittedName>
        <fullName evidence="1">Uncharacterized protein</fullName>
    </submittedName>
</protein>
<dbReference type="RefSeq" id="WP_184472290.1">
    <property type="nucleotide sequence ID" value="NZ_JACIFY010000017.1"/>
</dbReference>
<comment type="caution">
    <text evidence="1">The sequence shown here is derived from an EMBL/GenBank/DDBJ whole genome shotgun (WGS) entry which is preliminary data.</text>
</comment>
<dbReference type="Proteomes" id="UP000540909">
    <property type="component" value="Unassembled WGS sequence"/>
</dbReference>
<evidence type="ECO:0000313" key="2">
    <source>
        <dbReference type="Proteomes" id="UP000540909"/>
    </source>
</evidence>
<evidence type="ECO:0000313" key="1">
    <source>
        <dbReference type="EMBL" id="MBB4237779.1"/>
    </source>
</evidence>
<accession>A0A7W6W6K2</accession>
<gene>
    <name evidence="1" type="ORF">GGD57_004381</name>
</gene>
<organism evidence="1 2">
    <name type="scientific">Rhizobium esperanzae</name>
    <dbReference type="NCBI Taxonomy" id="1967781"/>
    <lineage>
        <taxon>Bacteria</taxon>
        <taxon>Pseudomonadati</taxon>
        <taxon>Pseudomonadota</taxon>
        <taxon>Alphaproteobacteria</taxon>
        <taxon>Hyphomicrobiales</taxon>
        <taxon>Rhizobiaceae</taxon>
        <taxon>Rhizobium/Agrobacterium group</taxon>
        <taxon>Rhizobium</taxon>
    </lineage>
</organism>
<sequence length="57" mass="5818">MHEDIRFADNKGIDPDDDACRSKGIGTLSNAVAAEPASVGGEASSMKLGIIGMVRAA</sequence>
<dbReference type="AlphaFoldDB" id="A0A7W6W6K2"/>
<reference evidence="1 2" key="1">
    <citation type="submission" date="2020-08" db="EMBL/GenBank/DDBJ databases">
        <title>Genomic Encyclopedia of Type Strains, Phase IV (KMG-V): Genome sequencing to study the core and pangenomes of soil and plant-associated prokaryotes.</title>
        <authorList>
            <person name="Whitman W."/>
        </authorList>
    </citation>
    <scope>NUCLEOTIDE SEQUENCE [LARGE SCALE GENOMIC DNA]</scope>
    <source>
        <strain evidence="1 2">SEMIA 4089</strain>
    </source>
</reference>